<dbReference type="PANTHER" id="PTHR11475">
    <property type="entry name" value="OXIDASE/PEROXIDASE"/>
    <property type="match status" value="1"/>
</dbReference>
<protein>
    <recommendedName>
        <fullName evidence="8">Peroxidase</fullName>
    </recommendedName>
</protein>
<reference evidence="6" key="1">
    <citation type="journal article" date="2023" name="G3 (Bethesda)">
        <title>A reference genome for the long-term kleptoplast-retaining sea slug Elysia crispata morphotype clarki.</title>
        <authorList>
            <person name="Eastman K.E."/>
            <person name="Pendleton A.L."/>
            <person name="Shaikh M.A."/>
            <person name="Suttiyut T."/>
            <person name="Ogas R."/>
            <person name="Tomko P."/>
            <person name="Gavelis G."/>
            <person name="Widhalm J.R."/>
            <person name="Wisecaver J.H."/>
        </authorList>
    </citation>
    <scope>NUCLEOTIDE SEQUENCE</scope>
    <source>
        <strain evidence="6">ECLA1</strain>
    </source>
</reference>
<dbReference type="PRINTS" id="PR00457">
    <property type="entry name" value="ANPEROXIDASE"/>
</dbReference>
<dbReference type="GO" id="GO:0020037">
    <property type="term" value="F:heme binding"/>
    <property type="evidence" value="ECO:0007669"/>
    <property type="project" value="InterPro"/>
</dbReference>
<dbReference type="Proteomes" id="UP001283361">
    <property type="component" value="Unassembled WGS sequence"/>
</dbReference>
<keyword evidence="3 5" id="KW-0732">Signal</keyword>
<evidence type="ECO:0000256" key="5">
    <source>
        <dbReference type="SAM" id="SignalP"/>
    </source>
</evidence>
<dbReference type="GO" id="GO:0004601">
    <property type="term" value="F:peroxidase activity"/>
    <property type="evidence" value="ECO:0007669"/>
    <property type="project" value="InterPro"/>
</dbReference>
<dbReference type="CDD" id="cd09823">
    <property type="entry name" value="peroxinectin_like"/>
    <property type="match status" value="1"/>
</dbReference>
<evidence type="ECO:0000313" key="7">
    <source>
        <dbReference type="Proteomes" id="UP001283361"/>
    </source>
</evidence>
<dbReference type="AlphaFoldDB" id="A0AAE0Z3M8"/>
<feature type="chain" id="PRO_5042232808" description="Peroxidase" evidence="5">
    <location>
        <begin position="24"/>
        <end position="755"/>
    </location>
</feature>
<dbReference type="GO" id="GO:0005576">
    <property type="term" value="C:extracellular region"/>
    <property type="evidence" value="ECO:0007669"/>
    <property type="project" value="UniProtKB-SubCell"/>
</dbReference>
<evidence type="ECO:0000256" key="4">
    <source>
        <dbReference type="PIRSR" id="PIRSR619791-2"/>
    </source>
</evidence>
<proteinExistence type="predicted"/>
<sequence length="755" mass="84569">MRTQSRGSPVSVASSLLVLFVSALVLAPGNIYTAAELYRIQKYLGRKCHLIADFLAPACSGSLSPECCTLFSLVDVCRTSCSGDFDSFNSQILSGIIKDPDFCTQIKNAGKQVCDSSDSEHCSALRCLMNIICFSATTCDSANPTTQPEVRALRTLHQSRTFELPELSACEATNLITFDKRNLQVCPPVEITSGCSMKDLEYRTVDGSCNSLMHPDWGKSFSSPKRYLPAQYQDGVDAPRTLSVTGRGLLSARYISHYVATKMPTPASHSAMVMAFGQYIDHDFTGFPVIKLNESDTQCCMKNLDSTMFVENGGPCFPIKIEDDEDFFKGRKCMEFVRSNAAMDEHNKYLNPREQINALTSYIDASSVYGSTEEVNKFLRSADGRLITGRNNMLPDGGKTNCKIVDPSTDYCLFAGDHRVNVFVGLGIFHTIFHRLHNQLVDGLAAINPHWDAEKLYQESRKINAAIHQHTTYNEYLPAILNTDQLDKYRLRPGDYKYDPSLNPSMANSFSTAAFRFGHSQVNDFLKVGNDWIRTESTLMRPHLVLTRFDEVAYGLAVQPADVVDRFFSESMTDRLFEKNGTRRDGLDLVSLNIQRGRDHGLPPYNAFRKFCGLPPVKSFKSSVLQPNNRLDHVYIHADDIDLFIGGVSERPLPGSILGPTFSCLIGQQFHDIKFGDRFFYETKNLREGFTEAQLSEIKSIKLSNIICATTGVAKIQPNIMHLADPRKNREQSCKIMADINLEHWREDPQLTEPK</sequence>
<keyword evidence="4" id="KW-0349">Heme</keyword>
<keyword evidence="4" id="KW-0408">Iron</keyword>
<feature type="binding site" description="axial binding residue" evidence="4">
    <location>
        <position position="519"/>
    </location>
    <ligand>
        <name>heme b</name>
        <dbReference type="ChEBI" id="CHEBI:60344"/>
    </ligand>
    <ligandPart>
        <name>Fe</name>
        <dbReference type="ChEBI" id="CHEBI:18248"/>
    </ligandPart>
</feature>
<keyword evidence="4" id="KW-0479">Metal-binding</keyword>
<evidence type="ECO:0000256" key="3">
    <source>
        <dbReference type="ARBA" id="ARBA00022729"/>
    </source>
</evidence>
<keyword evidence="7" id="KW-1185">Reference proteome</keyword>
<dbReference type="InterPro" id="IPR010255">
    <property type="entry name" value="Haem_peroxidase_sf"/>
</dbReference>
<dbReference type="InterPro" id="IPR019791">
    <property type="entry name" value="Haem_peroxidase_animal"/>
</dbReference>
<dbReference type="EMBL" id="JAWDGP010004731">
    <property type="protein sequence ID" value="KAK3762289.1"/>
    <property type="molecule type" value="Genomic_DNA"/>
</dbReference>
<evidence type="ECO:0000256" key="1">
    <source>
        <dbReference type="ARBA" id="ARBA00004613"/>
    </source>
</evidence>
<dbReference type="GO" id="GO:0046872">
    <property type="term" value="F:metal ion binding"/>
    <property type="evidence" value="ECO:0007669"/>
    <property type="project" value="UniProtKB-KW"/>
</dbReference>
<comment type="subcellular location">
    <subcellularLocation>
        <location evidence="1">Secreted</location>
    </subcellularLocation>
</comment>
<dbReference type="SUPFAM" id="SSF48113">
    <property type="entry name" value="Heme-dependent peroxidases"/>
    <property type="match status" value="1"/>
</dbReference>
<organism evidence="6 7">
    <name type="scientific">Elysia crispata</name>
    <name type="common">lettuce slug</name>
    <dbReference type="NCBI Taxonomy" id="231223"/>
    <lineage>
        <taxon>Eukaryota</taxon>
        <taxon>Metazoa</taxon>
        <taxon>Spiralia</taxon>
        <taxon>Lophotrochozoa</taxon>
        <taxon>Mollusca</taxon>
        <taxon>Gastropoda</taxon>
        <taxon>Heterobranchia</taxon>
        <taxon>Euthyneura</taxon>
        <taxon>Panpulmonata</taxon>
        <taxon>Sacoglossa</taxon>
        <taxon>Placobranchoidea</taxon>
        <taxon>Plakobranchidae</taxon>
        <taxon>Elysia</taxon>
    </lineage>
</organism>
<comment type="caution">
    <text evidence="6">The sequence shown here is derived from an EMBL/GenBank/DDBJ whole genome shotgun (WGS) entry which is preliminary data.</text>
</comment>
<dbReference type="InterPro" id="IPR037120">
    <property type="entry name" value="Haem_peroxidase_sf_animal"/>
</dbReference>
<evidence type="ECO:0000256" key="2">
    <source>
        <dbReference type="ARBA" id="ARBA00022525"/>
    </source>
</evidence>
<dbReference type="Pfam" id="PF03098">
    <property type="entry name" value="An_peroxidase"/>
    <property type="match status" value="1"/>
</dbReference>
<keyword evidence="2" id="KW-0964">Secreted</keyword>
<evidence type="ECO:0008006" key="8">
    <source>
        <dbReference type="Google" id="ProtNLM"/>
    </source>
</evidence>
<feature type="signal peptide" evidence="5">
    <location>
        <begin position="1"/>
        <end position="23"/>
    </location>
</feature>
<dbReference type="PROSITE" id="PS50292">
    <property type="entry name" value="PEROXIDASE_3"/>
    <property type="match status" value="1"/>
</dbReference>
<dbReference type="GO" id="GO:0006979">
    <property type="term" value="P:response to oxidative stress"/>
    <property type="evidence" value="ECO:0007669"/>
    <property type="project" value="InterPro"/>
</dbReference>
<dbReference type="Gene3D" id="1.10.640.10">
    <property type="entry name" value="Haem peroxidase domain superfamily, animal type"/>
    <property type="match status" value="1"/>
</dbReference>
<accession>A0AAE0Z3M8</accession>
<gene>
    <name evidence="6" type="ORF">RRG08_037939</name>
</gene>
<name>A0AAE0Z3M8_9GAST</name>
<dbReference type="PANTHER" id="PTHR11475:SF106">
    <property type="entry name" value="CURLY SU"/>
    <property type="match status" value="1"/>
</dbReference>
<evidence type="ECO:0000313" key="6">
    <source>
        <dbReference type="EMBL" id="KAK3762289.1"/>
    </source>
</evidence>
<dbReference type="FunFam" id="1.10.640.10:FF:000003">
    <property type="entry name" value="chorion peroxidase"/>
    <property type="match status" value="1"/>
</dbReference>